<name>A0A0B2VC81_TOXCA</name>
<proteinExistence type="predicted"/>
<evidence type="ECO:0000313" key="1">
    <source>
        <dbReference type="EMBL" id="KHN79079.1"/>
    </source>
</evidence>
<dbReference type="AlphaFoldDB" id="A0A0B2VC81"/>
<organism evidence="1 3">
    <name type="scientific">Toxocara canis</name>
    <name type="common">Canine roundworm</name>
    <dbReference type="NCBI Taxonomy" id="6265"/>
    <lineage>
        <taxon>Eukaryota</taxon>
        <taxon>Metazoa</taxon>
        <taxon>Ecdysozoa</taxon>
        <taxon>Nematoda</taxon>
        <taxon>Chromadorea</taxon>
        <taxon>Rhabditida</taxon>
        <taxon>Spirurina</taxon>
        <taxon>Ascaridomorpha</taxon>
        <taxon>Ascaridoidea</taxon>
        <taxon>Toxocaridae</taxon>
        <taxon>Toxocara</taxon>
    </lineage>
</organism>
<gene>
    <name evidence="1" type="ORF">Tcan_11177</name>
    <name evidence="2" type="ORF">TCNE_LOCUS1066</name>
</gene>
<dbReference type="EMBL" id="JPKZ01001948">
    <property type="protein sequence ID" value="KHN79079.1"/>
    <property type="molecule type" value="Genomic_DNA"/>
</dbReference>
<keyword evidence="3" id="KW-1185">Reference proteome</keyword>
<reference evidence="1 3" key="1">
    <citation type="submission" date="2014-11" db="EMBL/GenBank/DDBJ databases">
        <title>Genetic blueprint of the zoonotic pathogen Toxocara canis.</title>
        <authorList>
            <person name="Zhu X.-Q."/>
            <person name="Korhonen P.K."/>
            <person name="Cai H."/>
            <person name="Young N.D."/>
            <person name="Nejsum P."/>
            <person name="von Samson-Himmelstjerna G."/>
            <person name="Boag P.R."/>
            <person name="Tan P."/>
            <person name="Li Q."/>
            <person name="Min J."/>
            <person name="Yang Y."/>
            <person name="Wang X."/>
            <person name="Fang X."/>
            <person name="Hall R.S."/>
            <person name="Hofmann A."/>
            <person name="Sternberg P.W."/>
            <person name="Jex A.R."/>
            <person name="Gasser R.B."/>
        </authorList>
    </citation>
    <scope>NUCLEOTIDE SEQUENCE [LARGE SCALE GENOMIC DNA]</scope>
    <source>
        <strain evidence="1">PN_DK_2014</strain>
    </source>
</reference>
<protein>
    <submittedName>
        <fullName evidence="1">Uncharacterized protein</fullName>
    </submittedName>
</protein>
<evidence type="ECO:0000313" key="3">
    <source>
        <dbReference type="Proteomes" id="UP000031036"/>
    </source>
</evidence>
<dbReference type="EMBL" id="UYWY01000673">
    <property type="protein sequence ID" value="VDM25404.1"/>
    <property type="molecule type" value="Genomic_DNA"/>
</dbReference>
<dbReference type="Proteomes" id="UP000031036">
    <property type="component" value="Unassembled WGS sequence"/>
</dbReference>
<reference evidence="2" key="2">
    <citation type="submission" date="2018-11" db="EMBL/GenBank/DDBJ databases">
        <authorList>
            <consortium name="Pathogen Informatics"/>
        </authorList>
    </citation>
    <scope>NUCLEOTIDE SEQUENCE [LARGE SCALE GENOMIC DNA]</scope>
</reference>
<accession>A0A0B2VC81</accession>
<evidence type="ECO:0000313" key="2">
    <source>
        <dbReference type="EMBL" id="VDM25404.1"/>
    </source>
</evidence>
<sequence>MVHLIGKPVWLHRKCITCNAAVKPEKQICLCADGLAGAVNVMCECVQVECCAGPSAATVMRQKCRLRCLFAVTVAARSNNSTCCCFAANAASHLCNVQTHSHLQQPNGRNPHFS</sequence>